<gene>
    <name evidence="6" type="ORF">HHI36_013910</name>
</gene>
<accession>A0ABD2N169</accession>
<dbReference type="GO" id="GO:0005525">
    <property type="term" value="F:GTP binding"/>
    <property type="evidence" value="ECO:0007669"/>
    <property type="project" value="UniProtKB-UniRule"/>
</dbReference>
<dbReference type="FunFam" id="3.40.50.300:FF:002220">
    <property type="entry name" value="GTPase Era, mitochondrial"/>
    <property type="match status" value="1"/>
</dbReference>
<dbReference type="EMBL" id="JABFTP020000062">
    <property type="protein sequence ID" value="KAL3272428.1"/>
    <property type="molecule type" value="Genomic_DNA"/>
</dbReference>
<dbReference type="SUPFAM" id="SSF52540">
    <property type="entry name" value="P-loop containing nucleoside triphosphate hydrolases"/>
    <property type="match status" value="1"/>
</dbReference>
<dbReference type="PRINTS" id="PR00326">
    <property type="entry name" value="GTP1OBG"/>
</dbReference>
<dbReference type="Proteomes" id="UP001516400">
    <property type="component" value="Unassembled WGS sequence"/>
</dbReference>
<dbReference type="InterPro" id="IPR027417">
    <property type="entry name" value="P-loop_NTPase"/>
</dbReference>
<feature type="region of interest" description="G5" evidence="4">
    <location>
        <begin position="220"/>
        <end position="222"/>
    </location>
</feature>
<keyword evidence="4" id="KW-0342">GTP-binding</keyword>
<comment type="caution">
    <text evidence="6">The sequence shown here is derived from an EMBL/GenBank/DDBJ whole genome shotgun (WGS) entry which is preliminary data.</text>
</comment>
<dbReference type="InterPro" id="IPR005225">
    <property type="entry name" value="Small_GTP-bd"/>
</dbReference>
<protein>
    <recommendedName>
        <fullName evidence="2">GTPase Era, mitochondrial</fullName>
    </recommendedName>
    <alternativeName>
        <fullName evidence="3">ERA-like protein 1</fullName>
    </alternativeName>
</protein>
<keyword evidence="7" id="KW-1185">Reference proteome</keyword>
<dbReference type="Pfam" id="PF01926">
    <property type="entry name" value="MMR_HSR1"/>
    <property type="match status" value="1"/>
</dbReference>
<evidence type="ECO:0000313" key="6">
    <source>
        <dbReference type="EMBL" id="KAL3272428.1"/>
    </source>
</evidence>
<dbReference type="CDD" id="cd04163">
    <property type="entry name" value="Era"/>
    <property type="match status" value="1"/>
</dbReference>
<feature type="region of interest" description="G3" evidence="4">
    <location>
        <begin position="97"/>
        <end position="100"/>
    </location>
</feature>
<dbReference type="NCBIfam" id="TIGR00231">
    <property type="entry name" value="small_GTP"/>
    <property type="match status" value="1"/>
</dbReference>
<keyword evidence="4" id="KW-0547">Nucleotide-binding</keyword>
<dbReference type="AlphaFoldDB" id="A0ABD2N169"/>
<evidence type="ECO:0000313" key="7">
    <source>
        <dbReference type="Proteomes" id="UP001516400"/>
    </source>
</evidence>
<dbReference type="PROSITE" id="PS51713">
    <property type="entry name" value="G_ERA"/>
    <property type="match status" value="1"/>
</dbReference>
<organism evidence="6 7">
    <name type="scientific">Cryptolaemus montrouzieri</name>
    <dbReference type="NCBI Taxonomy" id="559131"/>
    <lineage>
        <taxon>Eukaryota</taxon>
        <taxon>Metazoa</taxon>
        <taxon>Ecdysozoa</taxon>
        <taxon>Arthropoda</taxon>
        <taxon>Hexapoda</taxon>
        <taxon>Insecta</taxon>
        <taxon>Pterygota</taxon>
        <taxon>Neoptera</taxon>
        <taxon>Endopterygota</taxon>
        <taxon>Coleoptera</taxon>
        <taxon>Polyphaga</taxon>
        <taxon>Cucujiformia</taxon>
        <taxon>Coccinelloidea</taxon>
        <taxon>Coccinellidae</taxon>
        <taxon>Scymninae</taxon>
        <taxon>Scymnini</taxon>
        <taxon>Cryptolaemus</taxon>
    </lineage>
</organism>
<dbReference type="InterPro" id="IPR006073">
    <property type="entry name" value="GTP-bd"/>
</dbReference>
<evidence type="ECO:0000256" key="4">
    <source>
        <dbReference type="PROSITE-ProRule" id="PRU01050"/>
    </source>
</evidence>
<feature type="domain" description="Era-type G" evidence="5">
    <location>
        <begin position="42"/>
        <end position="242"/>
    </location>
</feature>
<dbReference type="PANTHER" id="PTHR42698:SF1">
    <property type="entry name" value="GTPASE ERA, MITOCHONDRIAL"/>
    <property type="match status" value="1"/>
</dbReference>
<feature type="region of interest" description="G4" evidence="4">
    <location>
        <begin position="166"/>
        <end position="169"/>
    </location>
</feature>
<evidence type="ECO:0000256" key="3">
    <source>
        <dbReference type="ARBA" id="ARBA00030975"/>
    </source>
</evidence>
<evidence type="ECO:0000259" key="5">
    <source>
        <dbReference type="PROSITE" id="PS51713"/>
    </source>
</evidence>
<dbReference type="InterPro" id="IPR030388">
    <property type="entry name" value="G_ERA_dom"/>
</dbReference>
<reference evidence="6 7" key="1">
    <citation type="journal article" date="2021" name="BMC Biol.">
        <title>Horizontally acquired antibacterial genes associated with adaptive radiation of ladybird beetles.</title>
        <authorList>
            <person name="Li H.S."/>
            <person name="Tang X.F."/>
            <person name="Huang Y.H."/>
            <person name="Xu Z.Y."/>
            <person name="Chen M.L."/>
            <person name="Du X.Y."/>
            <person name="Qiu B.Y."/>
            <person name="Chen P.T."/>
            <person name="Zhang W."/>
            <person name="Slipinski A."/>
            <person name="Escalona H.E."/>
            <person name="Waterhouse R.M."/>
            <person name="Zwick A."/>
            <person name="Pang H."/>
        </authorList>
    </citation>
    <scope>NUCLEOTIDE SEQUENCE [LARGE SCALE GENOMIC DNA]</scope>
    <source>
        <strain evidence="6">SYSU2018</strain>
    </source>
</reference>
<proteinExistence type="inferred from homology"/>
<comment type="similarity">
    <text evidence="1 4">Belongs to the TRAFAC class TrmE-Era-EngA-EngB-Septin-like GTPase superfamily. Era GTPase family.</text>
</comment>
<name>A0ABD2N169_9CUCU</name>
<evidence type="ECO:0000256" key="2">
    <source>
        <dbReference type="ARBA" id="ARBA00019149"/>
    </source>
</evidence>
<dbReference type="InterPro" id="IPR005662">
    <property type="entry name" value="GTPase_Era-like"/>
</dbReference>
<feature type="region of interest" description="G2" evidence="4">
    <location>
        <begin position="76"/>
        <end position="80"/>
    </location>
</feature>
<dbReference type="Gene3D" id="3.40.50.300">
    <property type="entry name" value="P-loop containing nucleotide triphosphate hydrolases"/>
    <property type="match status" value="1"/>
</dbReference>
<sequence length="258" mass="29614">MNSFRKTIRTSNIFPNFNIVSRFLNKVSQEEHAIEEELCKSRLLKVAIIGMPNAGKSTIINSLMDRKVCPTSSKVHTTMKKSLSIFTEDDAQIIFLDTPGIVTAQAQKKYNLKKTFVKDGIGSLHLANLIGVVHDVGNMWTRGRIDIKILKLLEAHKKKPSFLILNKIDLLKQKRKLLELTRKLTENRLEGRLCSENIELDEDEVDIVRGWPFFNEIFMISALTGSGIEELRNYLIDQAKPAPWMFLQKNFQVKNMRI</sequence>
<evidence type="ECO:0000256" key="1">
    <source>
        <dbReference type="ARBA" id="ARBA00007921"/>
    </source>
</evidence>
<feature type="region of interest" description="G1" evidence="4">
    <location>
        <begin position="50"/>
        <end position="57"/>
    </location>
</feature>
<dbReference type="PANTHER" id="PTHR42698">
    <property type="entry name" value="GTPASE ERA"/>
    <property type="match status" value="1"/>
</dbReference>